<dbReference type="AlphaFoldDB" id="A0A5D4GVZ3"/>
<organism evidence="3 4">
    <name type="scientific">Neoaquamicrobium microcysteis</name>
    <dbReference type="NCBI Taxonomy" id="2682781"/>
    <lineage>
        <taxon>Bacteria</taxon>
        <taxon>Pseudomonadati</taxon>
        <taxon>Pseudomonadota</taxon>
        <taxon>Alphaproteobacteria</taxon>
        <taxon>Hyphomicrobiales</taxon>
        <taxon>Phyllobacteriaceae</taxon>
        <taxon>Neoaquamicrobium</taxon>
    </lineage>
</organism>
<dbReference type="GO" id="GO:0006355">
    <property type="term" value="P:regulation of DNA-templated transcription"/>
    <property type="evidence" value="ECO:0007669"/>
    <property type="project" value="InterPro"/>
</dbReference>
<dbReference type="PANTHER" id="PTHR36582">
    <property type="entry name" value="ANTITOXIN PARD"/>
    <property type="match status" value="1"/>
</dbReference>
<dbReference type="InterPro" id="IPR010985">
    <property type="entry name" value="Ribbon_hlx_hlx"/>
</dbReference>
<accession>A0A5D4GVZ3</accession>
<sequence>MNKIDRRTVSLPVEQADYIDRLVASGEYGSASEVVRAGIRALQKHDEVIEHWLQTEVAETYDRMRNDPARGIPLQTVAEKFRKKAIERRKGGD</sequence>
<dbReference type="PANTHER" id="PTHR36582:SF2">
    <property type="entry name" value="ANTITOXIN PARD"/>
    <property type="match status" value="1"/>
</dbReference>
<dbReference type="Pfam" id="PF03693">
    <property type="entry name" value="ParD_antitoxin"/>
    <property type="match status" value="1"/>
</dbReference>
<name>A0A5D4GVZ3_9HYPH</name>
<reference evidence="3 4" key="1">
    <citation type="submission" date="2019-08" db="EMBL/GenBank/DDBJ databases">
        <authorList>
            <person name="Seo Y.L."/>
        </authorList>
    </citation>
    <scope>NUCLEOTIDE SEQUENCE [LARGE SCALE GENOMIC DNA]</scope>
    <source>
        <strain evidence="3 4">MaA-C15</strain>
    </source>
</reference>
<evidence type="ECO:0000256" key="2">
    <source>
        <dbReference type="ARBA" id="ARBA00022649"/>
    </source>
</evidence>
<protein>
    <submittedName>
        <fullName evidence="3">Type II toxin-antitoxin system ParD family antitoxin</fullName>
    </submittedName>
</protein>
<reference evidence="3 4" key="2">
    <citation type="submission" date="2019-09" db="EMBL/GenBank/DDBJ databases">
        <title>Mesorhizobium sp. MaA-C15 isolated from Microcystis aeruginosa.</title>
        <authorList>
            <person name="Jeong S.E."/>
            <person name="Jin H.M."/>
            <person name="Jeon C.O."/>
        </authorList>
    </citation>
    <scope>NUCLEOTIDE SEQUENCE [LARGE SCALE GENOMIC DNA]</scope>
    <source>
        <strain evidence="3 4">MaA-C15</strain>
    </source>
</reference>
<dbReference type="Proteomes" id="UP000323258">
    <property type="component" value="Unassembled WGS sequence"/>
</dbReference>
<evidence type="ECO:0000313" key="3">
    <source>
        <dbReference type="EMBL" id="TYR32334.1"/>
    </source>
</evidence>
<dbReference type="InterPro" id="IPR022789">
    <property type="entry name" value="ParD"/>
</dbReference>
<comment type="similarity">
    <text evidence="1">Belongs to the ParD antitoxin family.</text>
</comment>
<dbReference type="RefSeq" id="WP_148914780.1">
    <property type="nucleotide sequence ID" value="NZ_VSZS01000062.1"/>
</dbReference>
<evidence type="ECO:0000256" key="1">
    <source>
        <dbReference type="ARBA" id="ARBA00008580"/>
    </source>
</evidence>
<proteinExistence type="inferred from homology"/>
<dbReference type="Gene3D" id="6.10.10.120">
    <property type="entry name" value="Antitoxin ParD1-like"/>
    <property type="match status" value="1"/>
</dbReference>
<dbReference type="SUPFAM" id="SSF47598">
    <property type="entry name" value="Ribbon-helix-helix"/>
    <property type="match status" value="1"/>
</dbReference>
<evidence type="ECO:0000313" key="4">
    <source>
        <dbReference type="Proteomes" id="UP000323258"/>
    </source>
</evidence>
<comment type="caution">
    <text evidence="3">The sequence shown here is derived from an EMBL/GenBank/DDBJ whole genome shotgun (WGS) entry which is preliminary data.</text>
</comment>
<gene>
    <name evidence="3" type="ORF">FY036_11015</name>
</gene>
<dbReference type="InterPro" id="IPR038296">
    <property type="entry name" value="ParD_sf"/>
</dbReference>
<keyword evidence="4" id="KW-1185">Reference proteome</keyword>
<dbReference type="EMBL" id="VSZS01000062">
    <property type="protein sequence ID" value="TYR32334.1"/>
    <property type="molecule type" value="Genomic_DNA"/>
</dbReference>
<dbReference type="CDD" id="cd22231">
    <property type="entry name" value="RHH_NikR_HicB-like"/>
    <property type="match status" value="1"/>
</dbReference>
<dbReference type="NCBIfam" id="TIGR02606">
    <property type="entry name" value="antidote_CC2985"/>
    <property type="match status" value="1"/>
</dbReference>
<keyword evidence="2" id="KW-1277">Toxin-antitoxin system</keyword>
<dbReference type="OrthoDB" id="514770at2"/>